<evidence type="ECO:0000256" key="6">
    <source>
        <dbReference type="RuleBase" id="RU363076"/>
    </source>
</evidence>
<evidence type="ECO:0000256" key="2">
    <source>
        <dbReference type="ARBA" id="ARBA00007165"/>
    </source>
</evidence>
<dbReference type="EMBL" id="JBBDGM010000001">
    <property type="protein sequence ID" value="MEJ1086970.1"/>
    <property type="molecule type" value="Genomic_DNA"/>
</dbReference>
<dbReference type="Proteomes" id="UP001371224">
    <property type="component" value="Unassembled WGS sequence"/>
</dbReference>
<evidence type="ECO:0000256" key="3">
    <source>
        <dbReference type="ARBA" id="ARBA00022692"/>
    </source>
</evidence>
<dbReference type="RefSeq" id="WP_337330647.1">
    <property type="nucleotide sequence ID" value="NZ_JBBDGM010000001.1"/>
</dbReference>
<comment type="subcellular location">
    <subcellularLocation>
        <location evidence="6">Cell membrane</location>
        <topology evidence="6">Multi-pass membrane protein</topology>
    </subcellularLocation>
    <subcellularLocation>
        <location evidence="1">Membrane</location>
    </subcellularLocation>
</comment>
<evidence type="ECO:0000313" key="8">
    <source>
        <dbReference type="EMBL" id="MEJ1086970.1"/>
    </source>
</evidence>
<keyword evidence="5 6" id="KW-0472">Membrane</keyword>
<name>A0ABU8L7E4_9MICO</name>
<keyword evidence="6" id="KW-1003">Cell membrane</keyword>
<dbReference type="CDD" id="cd06662">
    <property type="entry name" value="SURF1"/>
    <property type="match status" value="1"/>
</dbReference>
<proteinExistence type="inferred from homology"/>
<dbReference type="PROSITE" id="PS51257">
    <property type="entry name" value="PROKAR_LIPOPROTEIN"/>
    <property type="match status" value="1"/>
</dbReference>
<organism evidence="8 9">
    <name type="scientific">Microbacterium bandirmense</name>
    <dbReference type="NCBI Taxonomy" id="3122050"/>
    <lineage>
        <taxon>Bacteria</taxon>
        <taxon>Bacillati</taxon>
        <taxon>Actinomycetota</taxon>
        <taxon>Actinomycetes</taxon>
        <taxon>Micrococcales</taxon>
        <taxon>Microbacteriaceae</taxon>
        <taxon>Microbacterium</taxon>
    </lineage>
</organism>
<dbReference type="Pfam" id="PF02104">
    <property type="entry name" value="SURF1"/>
    <property type="match status" value="1"/>
</dbReference>
<sequence length="271" mass="29452">MNKTLLRWGSYVLVAIAFAIGCVFLSQWQFDRNESRASQIALVEENYDADPVPLADLIAADGALDPADEWRPVVLSGEYLADEQLLVRNRPHGGTSAFEVLVPFQDESGLVFLVDRGWISSGENPAPEVVPAPPAGESTVIVRLRPGEPLPSSGRSAPEGQVPTIHLPTVAEDVDADLSTAAYGQLVSEQPAPETTLGGFDKPTEDPGPHLSYAIQWILFAIMGFGFIVYVIRIEIVKAKEDAGEIPKQQPRRRRDRDADDEDALLDSVPG</sequence>
<dbReference type="InterPro" id="IPR002994">
    <property type="entry name" value="Surf1/Shy1"/>
</dbReference>
<comment type="similarity">
    <text evidence="2 6">Belongs to the SURF1 family.</text>
</comment>
<dbReference type="PANTHER" id="PTHR23427:SF2">
    <property type="entry name" value="SURFEIT LOCUS PROTEIN 1"/>
    <property type="match status" value="1"/>
</dbReference>
<keyword evidence="3 6" id="KW-0812">Transmembrane</keyword>
<evidence type="ECO:0000256" key="5">
    <source>
        <dbReference type="ARBA" id="ARBA00023136"/>
    </source>
</evidence>
<reference evidence="8 9" key="1">
    <citation type="submission" date="2024-02" db="EMBL/GenBank/DDBJ databases">
        <authorList>
            <person name="Saticioglu I.B."/>
        </authorList>
    </citation>
    <scope>NUCLEOTIDE SEQUENCE [LARGE SCALE GENOMIC DNA]</scope>
    <source>
        <strain evidence="8 9">Mu-80</strain>
    </source>
</reference>
<evidence type="ECO:0000256" key="1">
    <source>
        <dbReference type="ARBA" id="ARBA00004370"/>
    </source>
</evidence>
<gene>
    <name evidence="8" type="ORF">WDU99_01415</name>
</gene>
<feature type="transmembrane region" description="Helical" evidence="6">
    <location>
        <begin position="213"/>
        <end position="232"/>
    </location>
</feature>
<evidence type="ECO:0000256" key="4">
    <source>
        <dbReference type="ARBA" id="ARBA00022989"/>
    </source>
</evidence>
<comment type="caution">
    <text evidence="8">The sequence shown here is derived from an EMBL/GenBank/DDBJ whole genome shotgun (WGS) entry which is preliminary data.</text>
</comment>
<keyword evidence="9" id="KW-1185">Reference proteome</keyword>
<dbReference type="InterPro" id="IPR045214">
    <property type="entry name" value="Surf1/Surf4"/>
</dbReference>
<evidence type="ECO:0000313" key="9">
    <source>
        <dbReference type="Proteomes" id="UP001371224"/>
    </source>
</evidence>
<accession>A0ABU8L7E4</accession>
<evidence type="ECO:0000256" key="7">
    <source>
        <dbReference type="SAM" id="MobiDB-lite"/>
    </source>
</evidence>
<feature type="region of interest" description="Disordered" evidence="7">
    <location>
        <begin position="242"/>
        <end position="271"/>
    </location>
</feature>
<dbReference type="PANTHER" id="PTHR23427">
    <property type="entry name" value="SURFEIT LOCUS PROTEIN"/>
    <property type="match status" value="1"/>
</dbReference>
<keyword evidence="4 6" id="KW-1133">Transmembrane helix</keyword>
<dbReference type="PROSITE" id="PS50895">
    <property type="entry name" value="SURF1"/>
    <property type="match status" value="1"/>
</dbReference>
<feature type="transmembrane region" description="Helical" evidence="6">
    <location>
        <begin position="12"/>
        <end position="30"/>
    </location>
</feature>
<protein>
    <recommendedName>
        <fullName evidence="6">SURF1-like protein</fullName>
    </recommendedName>
</protein>